<keyword evidence="2" id="KW-0472">Membrane</keyword>
<keyword evidence="2" id="KW-1133">Transmembrane helix</keyword>
<evidence type="ECO:0000256" key="2">
    <source>
        <dbReference type="SAM" id="Phobius"/>
    </source>
</evidence>
<dbReference type="Gene3D" id="3.40.630.10">
    <property type="entry name" value="Zn peptidases"/>
    <property type="match status" value="1"/>
</dbReference>
<dbReference type="PANTHER" id="PTHR12147:SF26">
    <property type="entry name" value="PEPTIDASE M28 DOMAIN-CONTAINING PROTEIN"/>
    <property type="match status" value="1"/>
</dbReference>
<evidence type="ECO:0000259" key="3">
    <source>
        <dbReference type="Pfam" id="PF04389"/>
    </source>
</evidence>
<dbReference type="SUPFAM" id="SSF53187">
    <property type="entry name" value="Zn-dependent exopeptidases"/>
    <property type="match status" value="1"/>
</dbReference>
<keyword evidence="5" id="KW-1185">Reference proteome</keyword>
<organism evidence="4 5">
    <name type="scientific">Runella salmonicolor</name>
    <dbReference type="NCBI Taxonomy" id="2950278"/>
    <lineage>
        <taxon>Bacteria</taxon>
        <taxon>Pseudomonadati</taxon>
        <taxon>Bacteroidota</taxon>
        <taxon>Cytophagia</taxon>
        <taxon>Cytophagales</taxon>
        <taxon>Spirosomataceae</taxon>
        <taxon>Runella</taxon>
    </lineage>
</organism>
<feature type="transmembrane region" description="Helical" evidence="2">
    <location>
        <begin position="67"/>
        <end position="98"/>
    </location>
</feature>
<evidence type="ECO:0000256" key="1">
    <source>
        <dbReference type="SAM" id="Coils"/>
    </source>
</evidence>
<gene>
    <name evidence="4" type="ORF">NCI00_11710</name>
</gene>
<dbReference type="PANTHER" id="PTHR12147">
    <property type="entry name" value="METALLOPEPTIDASE M28 FAMILY MEMBER"/>
    <property type="match status" value="1"/>
</dbReference>
<name>A0ABT1FQN8_9BACT</name>
<evidence type="ECO:0000313" key="4">
    <source>
        <dbReference type="EMBL" id="MCP1383098.1"/>
    </source>
</evidence>
<proteinExistence type="predicted"/>
<dbReference type="Proteomes" id="UP001204772">
    <property type="component" value="Unassembled WGS sequence"/>
</dbReference>
<dbReference type="RefSeq" id="WP_253527692.1">
    <property type="nucleotide sequence ID" value="NZ_JAMZEL010000004.1"/>
</dbReference>
<reference evidence="4 5" key="1">
    <citation type="submission" date="2022-06" db="EMBL/GenBank/DDBJ databases">
        <title>Runella sp. S5 genome sequencing.</title>
        <authorList>
            <person name="Park S."/>
        </authorList>
    </citation>
    <scope>NUCLEOTIDE SEQUENCE [LARGE SCALE GENOMIC DNA]</scope>
    <source>
        <strain evidence="4 5">S5</strain>
    </source>
</reference>
<evidence type="ECO:0000313" key="5">
    <source>
        <dbReference type="Proteomes" id="UP001204772"/>
    </source>
</evidence>
<keyword evidence="1" id="KW-0175">Coiled coil</keyword>
<feature type="domain" description="Peptidase M28" evidence="3">
    <location>
        <begin position="215"/>
        <end position="378"/>
    </location>
</feature>
<sequence>MAHQIALGESMPTDPLLLLEQLTAFPHRGAASKSNAKAAEIIVNELKKAEFSVDFQSFRTPPTYLPVIYWLIGGLITGLLTIQWLGWASVILVALFAINGLLYFDWRPSIFLFLPPLVQAKNIIGRHSLPTAKRKLILMAHYDSAPVSSLYSRQSKDGFRNSIRASMVLMALAVPIVGLSYHLPQNNYLLVIRILLSMYFVGQAILGTAVFWQKGYTNGASDNATGVVAALKTAEHLKTQLKNTEIEIVLTNAEEVGMVGAYYYWKSLQRQSQLTDGSLYLINFDTLGSGQLKVITQTGSMTLIEYDNIVTQSAINIIQNNRHFGQVSTGSWHTADFDSAWFVRAGIPCVTLSALDENGLMPHIHRPEDTLDHVDTQPMLLAIDLAKAVALALDKKSYTLSK</sequence>
<keyword evidence="2" id="KW-0812">Transmembrane</keyword>
<feature type="coiled-coil region" evidence="1">
    <location>
        <begin position="227"/>
        <end position="254"/>
    </location>
</feature>
<dbReference type="EMBL" id="JAMZEL010000004">
    <property type="protein sequence ID" value="MCP1383098.1"/>
    <property type="molecule type" value="Genomic_DNA"/>
</dbReference>
<dbReference type="InterPro" id="IPR007484">
    <property type="entry name" value="Peptidase_M28"/>
</dbReference>
<feature type="transmembrane region" description="Helical" evidence="2">
    <location>
        <begin position="188"/>
        <end position="212"/>
    </location>
</feature>
<accession>A0ABT1FQN8</accession>
<protein>
    <submittedName>
        <fullName evidence="4">M20/M25/M40 family metallo-hydrolase</fullName>
    </submittedName>
</protein>
<dbReference type="InterPro" id="IPR045175">
    <property type="entry name" value="M28_fam"/>
</dbReference>
<feature type="transmembrane region" description="Helical" evidence="2">
    <location>
        <begin position="163"/>
        <end position="182"/>
    </location>
</feature>
<dbReference type="Pfam" id="PF04389">
    <property type="entry name" value="Peptidase_M28"/>
    <property type="match status" value="1"/>
</dbReference>
<comment type="caution">
    <text evidence="4">The sequence shown here is derived from an EMBL/GenBank/DDBJ whole genome shotgun (WGS) entry which is preliminary data.</text>
</comment>